<evidence type="ECO:0000313" key="1">
    <source>
        <dbReference type="EMBL" id="KKU56284.1"/>
    </source>
</evidence>
<accession>A0A0G1RG48</accession>
<name>A0A0G1RG48_9BACT</name>
<dbReference type="Proteomes" id="UP000034607">
    <property type="component" value="Unassembled WGS sequence"/>
</dbReference>
<sequence length="91" mass="10132">MMRKAIPAPIPAAHLRRLLTRVLVSMLRQPSAVWIPDRGSPVVQKASSGGKARVIEGIEIDPRVSARSVMSRMFLNRIGFKFSISGRGRFF</sequence>
<evidence type="ECO:0000313" key="2">
    <source>
        <dbReference type="Proteomes" id="UP000034607"/>
    </source>
</evidence>
<comment type="caution">
    <text evidence="1">The sequence shown here is derived from an EMBL/GenBank/DDBJ whole genome shotgun (WGS) entry which is preliminary data.</text>
</comment>
<dbReference type="AlphaFoldDB" id="A0A0G1RG48"/>
<gene>
    <name evidence="1" type="ORF">UX78_C0010G0002</name>
</gene>
<dbReference type="EMBL" id="LCNM01000010">
    <property type="protein sequence ID" value="KKU56284.1"/>
    <property type="molecule type" value="Genomic_DNA"/>
</dbReference>
<protein>
    <submittedName>
        <fullName evidence="1">Uncharacterized protein</fullName>
    </submittedName>
</protein>
<organism evidence="1 2">
    <name type="scientific">Candidatus Amesbacteria bacterium GW2011_GWA2_47_11</name>
    <dbReference type="NCBI Taxonomy" id="1618357"/>
    <lineage>
        <taxon>Bacteria</taxon>
        <taxon>Candidatus Amesiibacteriota</taxon>
    </lineage>
</organism>
<proteinExistence type="predicted"/>
<reference evidence="1 2" key="1">
    <citation type="journal article" date="2015" name="Nature">
        <title>rRNA introns, odd ribosomes, and small enigmatic genomes across a large radiation of phyla.</title>
        <authorList>
            <person name="Brown C.T."/>
            <person name="Hug L.A."/>
            <person name="Thomas B.C."/>
            <person name="Sharon I."/>
            <person name="Castelle C.J."/>
            <person name="Singh A."/>
            <person name="Wilkins M.J."/>
            <person name="Williams K.H."/>
            <person name="Banfield J.F."/>
        </authorList>
    </citation>
    <scope>NUCLEOTIDE SEQUENCE [LARGE SCALE GENOMIC DNA]</scope>
</reference>